<dbReference type="OrthoDB" id="1311865at2"/>
<evidence type="ECO:0000313" key="3">
    <source>
        <dbReference type="Proteomes" id="UP000199634"/>
    </source>
</evidence>
<dbReference type="AlphaFoldDB" id="A0A1H6J6L5"/>
<proteinExistence type="predicted"/>
<organism evidence="2 3">
    <name type="scientific">Paenimyroides marinum</name>
    <dbReference type="NCBI Taxonomy" id="1159016"/>
    <lineage>
        <taxon>Bacteria</taxon>
        <taxon>Pseudomonadati</taxon>
        <taxon>Bacteroidota</taxon>
        <taxon>Flavobacteriia</taxon>
        <taxon>Flavobacteriales</taxon>
        <taxon>Flavobacteriaceae</taxon>
        <taxon>Paenimyroides</taxon>
    </lineage>
</organism>
<keyword evidence="1" id="KW-0732">Signal</keyword>
<feature type="chain" id="PRO_5011468172" evidence="1">
    <location>
        <begin position="19"/>
        <end position="487"/>
    </location>
</feature>
<keyword evidence="3" id="KW-1185">Reference proteome</keyword>
<dbReference type="STRING" id="1159016.SAMN02927937_00285"/>
<dbReference type="EMBL" id="FNXE01000002">
    <property type="protein sequence ID" value="SEH57322.1"/>
    <property type="molecule type" value="Genomic_DNA"/>
</dbReference>
<feature type="signal peptide" evidence="1">
    <location>
        <begin position="1"/>
        <end position="18"/>
    </location>
</feature>
<accession>A0A1H6J6L5</accession>
<evidence type="ECO:0000313" key="2">
    <source>
        <dbReference type="EMBL" id="SEH57322.1"/>
    </source>
</evidence>
<name>A0A1H6J6L5_9FLAO</name>
<dbReference type="RefSeq" id="WP_091095569.1">
    <property type="nucleotide sequence ID" value="NZ_FNXE01000002.1"/>
</dbReference>
<reference evidence="2 3" key="1">
    <citation type="submission" date="2016-10" db="EMBL/GenBank/DDBJ databases">
        <authorList>
            <person name="de Groot N.N."/>
        </authorList>
    </citation>
    <scope>NUCLEOTIDE SEQUENCE [LARGE SCALE GENOMIC DNA]</scope>
    <source>
        <strain evidence="2 3">CGMCC 1.10825</strain>
    </source>
</reference>
<protein>
    <submittedName>
        <fullName evidence="2">Uncharacterized protein</fullName>
    </submittedName>
</protein>
<gene>
    <name evidence="2" type="ORF">SAMN02927937_00285</name>
</gene>
<evidence type="ECO:0000256" key="1">
    <source>
        <dbReference type="SAM" id="SignalP"/>
    </source>
</evidence>
<dbReference type="Proteomes" id="UP000199634">
    <property type="component" value="Unassembled WGS sequence"/>
</dbReference>
<sequence>MKKIFLTAISIVSIAAFAQTKNDAEFTKKITYKIEVSENDLQGYDQSEYDKVTYDHYLSANGKESLLSFYYNDQSLYSYSGESNFYIKNNQMIPFTINGISKTINYSAPSAFKIVSNQQTVAKLDKKGTFNGLSCQYYAVLSDPENKESYDFCFCIDENNKIDNASSVFPDAKIKGLILSVEPNADSYKLVYKSVENTDLTLNLDTNKMLADIEEYQNTSVEDYAVETADAVTEATYDYAGSNNMYQDPLYTYGYDGAGFDNYKLYNYIAPVYSVTSSSLYDTKEYNSGGTFTRNQVLKLYKDLSKSMVKSLSSTKMITKDEKKQLTDFFNTNIKAAGTFKPDVAQETVTGDWNATDFATADTAAIATDYDYSYYAKYKPAYNNISVDEVSLAYDILEAESLKENAPDYCEGLKNKIPAFQNTELQKHVYNLTGQICDLYLYNNGGYVDYTGTINSMRKSYLEIEKLRDSLSKKDQKLLLEFLKSLD</sequence>